<keyword evidence="9" id="KW-1185">Reference proteome</keyword>
<dbReference type="OrthoDB" id="5396721at2759"/>
<proteinExistence type="predicted"/>
<dbReference type="GO" id="GO:0046872">
    <property type="term" value="F:metal ion binding"/>
    <property type="evidence" value="ECO:0007669"/>
    <property type="project" value="UniProtKB-KW"/>
</dbReference>
<sequence>MSAYDVQRQGTIFNTVGLLHMLGQMLPDDIKPSLRNPLRKNINTKSELLADIAAALDRMPMAIQMTPHLVSLIDWTNPLNCPIFRQFVPLHSELLNEHPESRRDSLCEKSDEVLHGLVHRYKNKALFLATSACAIYCPFCTRAAMVGSGAIEKEPTRPDVERWNKIFEHLASNDAIHDVVLSGGDVYTLPASRFEHLLSRLLESPHIKRVRIGSRGLCAAPSRILDPTDRWTATLLKYTASARQMGKELCLHTHFNHAREMNDTTREAARFLYQAGVTVRNQAVVLRGINDTVEDQSDLIHALADIHIPPYYVYQCDMTPGIEHLRTPLSTIIKLEKAVQGITSGFYIPKYVVDLPGGGGKRPVSTYTTYDESTGVSTWQAPGLGGEKGEITYTYHDPLPPSLSEELDMFPMFRKRKPIKR</sequence>
<evidence type="ECO:0000256" key="7">
    <source>
        <dbReference type="ARBA" id="ARBA00023014"/>
    </source>
</evidence>
<gene>
    <name evidence="8" type="ORF">FB567DRAFT_539324</name>
</gene>
<keyword evidence="6" id="KW-0408">Iron</keyword>
<dbReference type="GO" id="GO:0003824">
    <property type="term" value="F:catalytic activity"/>
    <property type="evidence" value="ECO:0007669"/>
    <property type="project" value="InterPro"/>
</dbReference>
<dbReference type="SFLD" id="SFLDS00029">
    <property type="entry name" value="Radical_SAM"/>
    <property type="match status" value="1"/>
</dbReference>
<dbReference type="Gene3D" id="3.20.20.70">
    <property type="entry name" value="Aldolase class I"/>
    <property type="match status" value="1"/>
</dbReference>
<evidence type="ECO:0000256" key="6">
    <source>
        <dbReference type="ARBA" id="ARBA00023004"/>
    </source>
</evidence>
<organism evidence="8 9">
    <name type="scientific">Paraphoma chrysanthemicola</name>
    <dbReference type="NCBI Taxonomy" id="798071"/>
    <lineage>
        <taxon>Eukaryota</taxon>
        <taxon>Fungi</taxon>
        <taxon>Dikarya</taxon>
        <taxon>Ascomycota</taxon>
        <taxon>Pezizomycotina</taxon>
        <taxon>Dothideomycetes</taxon>
        <taxon>Pleosporomycetidae</taxon>
        <taxon>Pleosporales</taxon>
        <taxon>Pleosporineae</taxon>
        <taxon>Phaeosphaeriaceae</taxon>
        <taxon>Paraphoma</taxon>
    </lineage>
</organism>
<evidence type="ECO:0000313" key="8">
    <source>
        <dbReference type="EMBL" id="KAH7070863.1"/>
    </source>
</evidence>
<reference evidence="8" key="1">
    <citation type="journal article" date="2021" name="Nat. Commun.">
        <title>Genetic determinants of endophytism in the Arabidopsis root mycobiome.</title>
        <authorList>
            <person name="Mesny F."/>
            <person name="Miyauchi S."/>
            <person name="Thiergart T."/>
            <person name="Pickel B."/>
            <person name="Atanasova L."/>
            <person name="Karlsson M."/>
            <person name="Huettel B."/>
            <person name="Barry K.W."/>
            <person name="Haridas S."/>
            <person name="Chen C."/>
            <person name="Bauer D."/>
            <person name="Andreopoulos W."/>
            <person name="Pangilinan J."/>
            <person name="LaButti K."/>
            <person name="Riley R."/>
            <person name="Lipzen A."/>
            <person name="Clum A."/>
            <person name="Drula E."/>
            <person name="Henrissat B."/>
            <person name="Kohler A."/>
            <person name="Grigoriev I.V."/>
            <person name="Martin F.M."/>
            <person name="Hacquard S."/>
        </authorList>
    </citation>
    <scope>NUCLEOTIDE SEQUENCE</scope>
    <source>
        <strain evidence="8">MPI-SDFR-AT-0120</strain>
    </source>
</reference>
<evidence type="ECO:0000256" key="5">
    <source>
        <dbReference type="ARBA" id="ARBA00022898"/>
    </source>
</evidence>
<dbReference type="InterPro" id="IPR013785">
    <property type="entry name" value="Aldolase_TIM"/>
</dbReference>
<evidence type="ECO:0000256" key="1">
    <source>
        <dbReference type="ARBA" id="ARBA00001933"/>
    </source>
</evidence>
<dbReference type="EMBL" id="JAGMVJ010000026">
    <property type="protein sequence ID" value="KAH7070863.1"/>
    <property type="molecule type" value="Genomic_DNA"/>
</dbReference>
<evidence type="ECO:0000256" key="3">
    <source>
        <dbReference type="ARBA" id="ARBA00022691"/>
    </source>
</evidence>
<keyword evidence="4" id="KW-0479">Metal-binding</keyword>
<dbReference type="SUPFAM" id="SSF102114">
    <property type="entry name" value="Radical SAM enzymes"/>
    <property type="match status" value="1"/>
</dbReference>
<evidence type="ECO:0000313" key="9">
    <source>
        <dbReference type="Proteomes" id="UP000813461"/>
    </source>
</evidence>
<evidence type="ECO:0000256" key="4">
    <source>
        <dbReference type="ARBA" id="ARBA00022723"/>
    </source>
</evidence>
<keyword evidence="2" id="KW-0004">4Fe-4S</keyword>
<comment type="caution">
    <text evidence="8">The sequence shown here is derived from an EMBL/GenBank/DDBJ whole genome shotgun (WGS) entry which is preliminary data.</text>
</comment>
<dbReference type="InterPro" id="IPR007197">
    <property type="entry name" value="rSAM"/>
</dbReference>
<keyword evidence="5" id="KW-0663">Pyridoxal phosphate</keyword>
<dbReference type="AlphaFoldDB" id="A0A8K0VS50"/>
<dbReference type="PANTHER" id="PTHR30538">
    <property type="entry name" value="LYSINE 2,3-AMINOMUTASE-RELATED"/>
    <property type="match status" value="1"/>
</dbReference>
<protein>
    <recommendedName>
        <fullName evidence="10">L-lysine 2,3-aminomutase</fullName>
    </recommendedName>
</protein>
<keyword evidence="3" id="KW-0949">S-adenosyl-L-methionine</keyword>
<dbReference type="SFLD" id="SFLDG01070">
    <property type="entry name" value="PLP-dependent"/>
    <property type="match status" value="1"/>
</dbReference>
<dbReference type="InterPro" id="IPR003739">
    <property type="entry name" value="Lys_aminomutase/Glu_NH3_mut"/>
</dbReference>
<comment type="cofactor">
    <cofactor evidence="1">
        <name>pyridoxal 5'-phosphate</name>
        <dbReference type="ChEBI" id="CHEBI:597326"/>
    </cofactor>
</comment>
<dbReference type="GO" id="GO:0051539">
    <property type="term" value="F:4 iron, 4 sulfur cluster binding"/>
    <property type="evidence" value="ECO:0007669"/>
    <property type="project" value="UniProtKB-KW"/>
</dbReference>
<accession>A0A8K0VS50</accession>
<dbReference type="Proteomes" id="UP000813461">
    <property type="component" value="Unassembled WGS sequence"/>
</dbReference>
<dbReference type="PANTHER" id="PTHR30538:SF0">
    <property type="entry name" value="L-LYSINE 2,3-AMINOMUTASE AQ_1632-RELATED"/>
    <property type="match status" value="1"/>
</dbReference>
<dbReference type="InterPro" id="IPR058240">
    <property type="entry name" value="rSAM_sf"/>
</dbReference>
<keyword evidence="7" id="KW-0411">Iron-sulfur</keyword>
<name>A0A8K0VS50_9PLEO</name>
<dbReference type="NCBIfam" id="TIGR00238">
    <property type="entry name" value="KamA family radical SAM protein"/>
    <property type="match status" value="1"/>
</dbReference>
<evidence type="ECO:0000256" key="2">
    <source>
        <dbReference type="ARBA" id="ARBA00022485"/>
    </source>
</evidence>
<evidence type="ECO:0008006" key="10">
    <source>
        <dbReference type="Google" id="ProtNLM"/>
    </source>
</evidence>